<evidence type="ECO:0000313" key="2">
    <source>
        <dbReference type="Proteomes" id="UP001166251"/>
    </source>
</evidence>
<keyword evidence="2" id="KW-1185">Reference proteome</keyword>
<name>A0ABS7EEP9_9GAMM</name>
<protein>
    <submittedName>
        <fullName evidence="1">WbqC family protein</fullName>
    </submittedName>
</protein>
<reference evidence="1" key="1">
    <citation type="submission" date="2021-07" db="EMBL/GenBank/DDBJ databases">
        <title>Neiella marina sp. nov., isolated from the intestinal content of sea cucumber Apostichopus japonicus.</title>
        <authorList>
            <person name="Bai X."/>
        </authorList>
    </citation>
    <scope>NUCLEOTIDE SEQUENCE</scope>
    <source>
        <strain evidence="1">126</strain>
    </source>
</reference>
<dbReference type="Pfam" id="PF08889">
    <property type="entry name" value="WbqC"/>
    <property type="match status" value="1"/>
</dbReference>
<organism evidence="1 2">
    <name type="scientific">Neiella holothuriorum</name>
    <dbReference type="NCBI Taxonomy" id="2870530"/>
    <lineage>
        <taxon>Bacteria</taxon>
        <taxon>Pseudomonadati</taxon>
        <taxon>Pseudomonadota</taxon>
        <taxon>Gammaproteobacteria</taxon>
        <taxon>Alteromonadales</taxon>
        <taxon>Echinimonadaceae</taxon>
        <taxon>Neiella</taxon>
    </lineage>
</organism>
<dbReference type="EMBL" id="JAHZSS010000006">
    <property type="protein sequence ID" value="MBW8190817.1"/>
    <property type="molecule type" value="Genomic_DNA"/>
</dbReference>
<comment type="caution">
    <text evidence="1">The sequence shown here is derived from an EMBL/GenBank/DDBJ whole genome shotgun (WGS) entry which is preliminary data.</text>
</comment>
<dbReference type="InterPro" id="IPR014985">
    <property type="entry name" value="WbqC"/>
</dbReference>
<evidence type="ECO:0000313" key="1">
    <source>
        <dbReference type="EMBL" id="MBW8190817.1"/>
    </source>
</evidence>
<dbReference type="RefSeq" id="WP_220103497.1">
    <property type="nucleotide sequence ID" value="NZ_JAHZSS010000006.1"/>
</dbReference>
<dbReference type="Proteomes" id="UP001166251">
    <property type="component" value="Unassembled WGS sequence"/>
</dbReference>
<proteinExistence type="predicted"/>
<sequence>MKIAIMQPYIFPYIGYYQLMESVDKFIIYDDINYINKGWIDRNRVLIHGKPQLFKLPLSKKSQNKTIAEHELAVSYIGWAYKLLKTLRQNYAKSPNYSIAMPLITDILTFKTTSLSQLLRYSLEQIAALLEIKCLVTTSSTAVYGNNDKSGEARIIDICQQEGANQYINLSGGKHLYDKNNFRKKGIQLSFLDSQQRPYQQNAAEFVPSLSMIDVLMNNPVSEIKRLVRGFELS</sequence>
<accession>A0ABS7EEP9</accession>
<gene>
    <name evidence="1" type="ORF">K0504_07200</name>
</gene>